<proteinExistence type="predicted"/>
<dbReference type="RefSeq" id="YP_009273490.1">
    <property type="nucleotide sequence ID" value="NC_030906.1"/>
</dbReference>
<evidence type="ECO:0000259" key="1">
    <source>
        <dbReference type="Pfam" id="PF03819"/>
    </source>
</evidence>
<dbReference type="Proteomes" id="UP000203886">
    <property type="component" value="Segment"/>
</dbReference>
<dbReference type="InterPro" id="IPR011379">
    <property type="entry name" value="MazG-related_GP37"/>
</dbReference>
<name>A0A0K0NL19_9CAUD</name>
<dbReference type="KEGG" id="vg:28801058"/>
<dbReference type="OrthoDB" id="15178at10239"/>
<dbReference type="Pfam" id="PF03819">
    <property type="entry name" value="MazG"/>
    <property type="match status" value="1"/>
</dbReference>
<evidence type="ECO:0000313" key="2">
    <source>
        <dbReference type="EMBL" id="AKL88289.1"/>
    </source>
</evidence>
<feature type="domain" description="NTP pyrophosphohydrolase MazG-like" evidence="1">
    <location>
        <begin position="108"/>
        <end position="183"/>
    </location>
</feature>
<organism evidence="2 3">
    <name type="scientific">Gordonia phage GMA6</name>
    <dbReference type="NCBI Taxonomy" id="1647285"/>
    <lineage>
        <taxon>Viruses</taxon>
        <taxon>Duplodnaviria</taxon>
        <taxon>Heunggongvirae</taxon>
        <taxon>Uroviricota</taxon>
        <taxon>Caudoviricetes</taxon>
        <taxon>Bendigovirus</taxon>
        <taxon>Bendigovirus GMA6</taxon>
    </lineage>
</organism>
<dbReference type="InterPro" id="IPR004518">
    <property type="entry name" value="MazG-like_dom"/>
</dbReference>
<dbReference type="GeneID" id="28801058"/>
<sequence>MNIPKRKSSHGHVFPRIDGGRMRCGGPALCKVCAAEYREAMLAGYDVSHVPTPKKEKPTMSAVMNFDDYQRATTETAIYPHVGDGYGPELDGLIGVHVAALSYLGLGLSEVGEVQGKIKKLIRDGGYTSETAPYVEITASQREEILSECGDALWYITQLAAFLQSELSHVAQMNIDKLRSRKDRGVIGGSGDNR</sequence>
<protein>
    <recommendedName>
        <fullName evidence="1">NTP pyrophosphohydrolase MazG-like domain-containing protein</fullName>
    </recommendedName>
</protein>
<dbReference type="CDD" id="cd11541">
    <property type="entry name" value="NTP-PPase_u4"/>
    <property type="match status" value="1"/>
</dbReference>
<dbReference type="SUPFAM" id="SSF101386">
    <property type="entry name" value="all-alpha NTP pyrophosphatases"/>
    <property type="match status" value="1"/>
</dbReference>
<evidence type="ECO:0000313" key="3">
    <source>
        <dbReference type="Proteomes" id="UP000203886"/>
    </source>
</evidence>
<dbReference type="Gene3D" id="1.10.287.1080">
    <property type="entry name" value="MazG-like"/>
    <property type="match status" value="1"/>
</dbReference>
<keyword evidence="3" id="KW-1185">Reference proteome</keyword>
<reference evidence="2 3" key="1">
    <citation type="journal article" date="2015" name="PLoS ONE">
        <title>Lysis to Kill: Evaluation of the Lytic Abilities, and Genomics of Nine Bacteriophages Infective for Gordonia spp. and Their Potential Use in Activated Sludge Foam Biocontrol.</title>
        <authorList>
            <person name="Dyson Z.A."/>
            <person name="Tucci J."/>
            <person name="Seviour R.J."/>
            <person name="Petrovski S."/>
        </authorList>
    </citation>
    <scope>NUCLEOTIDE SEQUENCE [LARGE SCALE GENOMIC DNA]</scope>
</reference>
<gene>
    <name evidence="2" type="ORF">GMA6_8</name>
</gene>
<dbReference type="EMBL" id="KR063280">
    <property type="protein sequence ID" value="AKL88289.1"/>
    <property type="molecule type" value="Genomic_DNA"/>
</dbReference>
<accession>A0A0K0NL19</accession>